<reference evidence="1 2" key="2">
    <citation type="journal article" date="2022" name="Mol. Ecol. Resour.">
        <title>The genomes of chicory, endive, great burdock and yacon provide insights into Asteraceae paleo-polyploidization history and plant inulin production.</title>
        <authorList>
            <person name="Fan W."/>
            <person name="Wang S."/>
            <person name="Wang H."/>
            <person name="Wang A."/>
            <person name="Jiang F."/>
            <person name="Liu H."/>
            <person name="Zhao H."/>
            <person name="Xu D."/>
            <person name="Zhang Y."/>
        </authorList>
    </citation>
    <scope>NUCLEOTIDE SEQUENCE [LARGE SCALE GENOMIC DNA]</scope>
    <source>
        <strain evidence="2">cv. Yunnan</strain>
        <tissue evidence="1">Leaves</tissue>
    </source>
</reference>
<accession>A0ACB9G184</accession>
<reference evidence="2" key="1">
    <citation type="journal article" date="2022" name="Mol. Ecol. Resour.">
        <title>The genomes of chicory, endive, great burdock and yacon provide insights into Asteraceae palaeo-polyploidization history and plant inulin production.</title>
        <authorList>
            <person name="Fan W."/>
            <person name="Wang S."/>
            <person name="Wang H."/>
            <person name="Wang A."/>
            <person name="Jiang F."/>
            <person name="Liu H."/>
            <person name="Zhao H."/>
            <person name="Xu D."/>
            <person name="Zhang Y."/>
        </authorList>
    </citation>
    <scope>NUCLEOTIDE SEQUENCE [LARGE SCALE GENOMIC DNA]</scope>
    <source>
        <strain evidence="2">cv. Yunnan</strain>
    </source>
</reference>
<proteinExistence type="predicted"/>
<dbReference type="EMBL" id="CM042032">
    <property type="protein sequence ID" value="KAI3776976.1"/>
    <property type="molecule type" value="Genomic_DNA"/>
</dbReference>
<protein>
    <submittedName>
        <fullName evidence="1">Uncharacterized protein</fullName>
    </submittedName>
</protein>
<name>A0ACB9G184_9ASTR</name>
<gene>
    <name evidence="1" type="ORF">L1987_46769</name>
</gene>
<keyword evidence="2" id="KW-1185">Reference proteome</keyword>
<comment type="caution">
    <text evidence="1">The sequence shown here is derived from an EMBL/GenBank/DDBJ whole genome shotgun (WGS) entry which is preliminary data.</text>
</comment>
<sequence>MLVLNDDILNLFSEVKKKMEQQKKTNQMLFRELERVKESKKLVEVTTPLKSRILDFNYSGSPGVHRGDFLPMHSGITTAGPTPAVRVTTNQDLGVTPDIGITPSMAKELKKLREMISSVPGVVQPIPEMSSTSHRISRFARPICEVGSPSASKLPT</sequence>
<evidence type="ECO:0000313" key="1">
    <source>
        <dbReference type="EMBL" id="KAI3776976.1"/>
    </source>
</evidence>
<organism evidence="1 2">
    <name type="scientific">Smallanthus sonchifolius</name>
    <dbReference type="NCBI Taxonomy" id="185202"/>
    <lineage>
        <taxon>Eukaryota</taxon>
        <taxon>Viridiplantae</taxon>
        <taxon>Streptophyta</taxon>
        <taxon>Embryophyta</taxon>
        <taxon>Tracheophyta</taxon>
        <taxon>Spermatophyta</taxon>
        <taxon>Magnoliopsida</taxon>
        <taxon>eudicotyledons</taxon>
        <taxon>Gunneridae</taxon>
        <taxon>Pentapetalae</taxon>
        <taxon>asterids</taxon>
        <taxon>campanulids</taxon>
        <taxon>Asterales</taxon>
        <taxon>Asteraceae</taxon>
        <taxon>Asteroideae</taxon>
        <taxon>Heliantheae alliance</taxon>
        <taxon>Millerieae</taxon>
        <taxon>Smallanthus</taxon>
    </lineage>
</organism>
<evidence type="ECO:0000313" key="2">
    <source>
        <dbReference type="Proteomes" id="UP001056120"/>
    </source>
</evidence>
<dbReference type="Proteomes" id="UP001056120">
    <property type="component" value="Linkage Group LG15"/>
</dbReference>